<accession>A0A427YAE4</accession>
<dbReference type="GeneID" id="39585200"/>
<name>A0A427YAE4_9TREE</name>
<evidence type="ECO:0000256" key="1">
    <source>
        <dbReference type="SAM" id="MobiDB-lite"/>
    </source>
</evidence>
<feature type="region of interest" description="Disordered" evidence="1">
    <location>
        <begin position="236"/>
        <end position="267"/>
    </location>
</feature>
<proteinExistence type="predicted"/>
<feature type="region of interest" description="Disordered" evidence="1">
    <location>
        <begin position="31"/>
        <end position="69"/>
    </location>
</feature>
<keyword evidence="3" id="KW-1185">Reference proteome</keyword>
<dbReference type="Proteomes" id="UP000279236">
    <property type="component" value="Unassembled WGS sequence"/>
</dbReference>
<gene>
    <name evidence="2" type="ORF">EHS24_000657</name>
</gene>
<sequence length="787" mass="84946">MRIFFAEQNRAAMNSEVSLTGQQTFSPLHHHPCLTRRCGPGPGHSRSRSPLDLSTSSAPSASSTASTSLLSHSLPRLLAPVPPDSGLRGPRPTSLFLSLFLPGHHLGRPTAPTLAIPGHHGPRSFCPPVKPERLSEGAGPSKTSLARAPSTEVERVVLKNSGYGIELPEEEENVDFDDMEEEEDAVRVDGGDEEEGRIRAASSAAAATTLAERFWEQDEPGRRLLCEYPYDNVEVNRGSTPTSARRSTRRGARRAPPTRLDLPTSIARPMFPHPKVRDLTSLIGYLDTIGARAAVAGIPVRAFIERAPLDELVGAAPVFASKVCTPTISCSFKTRSFALTLGQAVDYLGRRPPLRHGALTPALFEDFQSDKLQLAVKSGLVLVFENGYGRPGASAPFSANSTLVVVDGRTRESHADLDALHRLAIRCTGKNFGHTTSRTMFANPNPAGATTAQLKAAGNLYQVVSKVRRSALPLGGSAVAAPFNRDGSLHIVRQLGQAFLDRVRAMAANTARSTTRSVAVTEDLALGGKTIKAEYRAWSGTPEACRQILRDSSSSSAPPPPPPPPESVIPGHQYAAVLEAFGRLYPKRGGCLFTLLAGVIPSAVPTFSSVVWTIKLDGVVYNSYMHTSDSFSPATLALAPRLRLDPAVARMALLRLGRTFADITVSNEVSRPEPNSVRVRREYLELPSISRYFVTAFRTLGHRPDTWSAVGLDTRLPQLAKHCGVVQDQLDKLWLMSQRLACVEGLYTCPHQLVVTEAEDEVRALATGAGTILRPRKNTPSELNGTD</sequence>
<evidence type="ECO:0000313" key="3">
    <source>
        <dbReference type="Proteomes" id="UP000279236"/>
    </source>
</evidence>
<dbReference type="AlphaFoldDB" id="A0A427YAE4"/>
<protein>
    <submittedName>
        <fullName evidence="2">Uncharacterized protein</fullName>
    </submittedName>
</protein>
<organism evidence="2 3">
    <name type="scientific">Apiotrichum porosum</name>
    <dbReference type="NCBI Taxonomy" id="105984"/>
    <lineage>
        <taxon>Eukaryota</taxon>
        <taxon>Fungi</taxon>
        <taxon>Dikarya</taxon>
        <taxon>Basidiomycota</taxon>
        <taxon>Agaricomycotina</taxon>
        <taxon>Tremellomycetes</taxon>
        <taxon>Trichosporonales</taxon>
        <taxon>Trichosporonaceae</taxon>
        <taxon>Apiotrichum</taxon>
    </lineage>
</organism>
<dbReference type="EMBL" id="RSCE01000001">
    <property type="protein sequence ID" value="RSH88130.1"/>
    <property type="molecule type" value="Genomic_DNA"/>
</dbReference>
<feature type="compositionally biased region" description="Low complexity" evidence="1">
    <location>
        <begin position="50"/>
        <end position="69"/>
    </location>
</feature>
<comment type="caution">
    <text evidence="2">The sequence shown here is derived from an EMBL/GenBank/DDBJ whole genome shotgun (WGS) entry which is preliminary data.</text>
</comment>
<evidence type="ECO:0000313" key="2">
    <source>
        <dbReference type="EMBL" id="RSH88130.1"/>
    </source>
</evidence>
<reference evidence="2 3" key="1">
    <citation type="submission" date="2018-11" db="EMBL/GenBank/DDBJ databases">
        <title>Genome sequence of Apiotrichum porosum DSM 27194.</title>
        <authorList>
            <person name="Aliyu H."/>
            <person name="Gorte O."/>
            <person name="Ochsenreither K."/>
        </authorList>
    </citation>
    <scope>NUCLEOTIDE SEQUENCE [LARGE SCALE GENOMIC DNA]</scope>
    <source>
        <strain evidence="2 3">DSM 27194</strain>
    </source>
</reference>
<dbReference type="RefSeq" id="XP_028480338.1">
    <property type="nucleotide sequence ID" value="XM_028616481.1"/>
</dbReference>